<comment type="similarity">
    <text evidence="1">Belongs to the HipA Ser/Thr kinase family.</text>
</comment>
<comment type="caution">
    <text evidence="5">The sequence shown here is derived from an EMBL/GenBank/DDBJ whole genome shotgun (WGS) entry which is preliminary data.</text>
</comment>
<dbReference type="PANTHER" id="PTHR37419">
    <property type="entry name" value="SERINE/THREONINE-PROTEIN KINASE TOXIN HIPA"/>
    <property type="match status" value="1"/>
</dbReference>
<dbReference type="AlphaFoldDB" id="A0A2G8I7G0"/>
<gene>
    <name evidence="5" type="ORF">CTI18_10885</name>
</gene>
<name>A0A2G8I7G0_PREIN</name>
<accession>A0A2G8I7G0</accession>
<evidence type="ECO:0000256" key="3">
    <source>
        <dbReference type="ARBA" id="ARBA00022777"/>
    </source>
</evidence>
<dbReference type="Pfam" id="PF07804">
    <property type="entry name" value="HipA_C"/>
    <property type="match status" value="1"/>
</dbReference>
<dbReference type="Proteomes" id="UP000230046">
    <property type="component" value="Unassembled WGS sequence"/>
</dbReference>
<reference evidence="5 6" key="1">
    <citation type="submission" date="2017-11" db="EMBL/GenBank/DDBJ databases">
        <title>Genome sequencing of Prevotella intermedia KCOM 1653.</title>
        <authorList>
            <person name="Kook J.-K."/>
            <person name="Park S.-N."/>
            <person name="Lim Y.K."/>
        </authorList>
    </citation>
    <scope>NUCLEOTIDE SEQUENCE [LARGE SCALE GENOMIC DNA]</scope>
    <source>
        <strain evidence="5 6">KCOM 1653</strain>
    </source>
</reference>
<evidence type="ECO:0000259" key="4">
    <source>
        <dbReference type="Pfam" id="PF07804"/>
    </source>
</evidence>
<evidence type="ECO:0000256" key="1">
    <source>
        <dbReference type="ARBA" id="ARBA00010164"/>
    </source>
</evidence>
<dbReference type="InterPro" id="IPR052028">
    <property type="entry name" value="HipA_Ser/Thr_kinase"/>
</dbReference>
<feature type="domain" description="HipA-like C-terminal" evidence="4">
    <location>
        <begin position="55"/>
        <end position="274"/>
    </location>
</feature>
<dbReference type="GO" id="GO:0004674">
    <property type="term" value="F:protein serine/threonine kinase activity"/>
    <property type="evidence" value="ECO:0007669"/>
    <property type="project" value="TreeGrafter"/>
</dbReference>
<evidence type="ECO:0000313" key="6">
    <source>
        <dbReference type="Proteomes" id="UP000230046"/>
    </source>
</evidence>
<protein>
    <submittedName>
        <fullName evidence="5">Toxin HipA</fullName>
    </submittedName>
</protein>
<dbReference type="PANTHER" id="PTHR37419:SF1">
    <property type="entry name" value="SERINE_THREONINE-PROTEIN KINASE TOXIN HIPA"/>
    <property type="match status" value="1"/>
</dbReference>
<evidence type="ECO:0000256" key="2">
    <source>
        <dbReference type="ARBA" id="ARBA00022679"/>
    </source>
</evidence>
<dbReference type="EMBL" id="PEKN01000002">
    <property type="protein sequence ID" value="PIK19428.1"/>
    <property type="molecule type" value="Genomic_DNA"/>
</dbReference>
<dbReference type="GO" id="GO:0005829">
    <property type="term" value="C:cytosol"/>
    <property type="evidence" value="ECO:0007669"/>
    <property type="project" value="TreeGrafter"/>
</dbReference>
<keyword evidence="2" id="KW-0808">Transferase</keyword>
<dbReference type="InterPro" id="IPR012893">
    <property type="entry name" value="HipA-like_C"/>
</dbReference>
<dbReference type="Gene3D" id="1.10.1070.20">
    <property type="match status" value="1"/>
</dbReference>
<evidence type="ECO:0000313" key="5">
    <source>
        <dbReference type="EMBL" id="PIK19428.1"/>
    </source>
</evidence>
<organism evidence="5 6">
    <name type="scientific">Prevotella intermedia</name>
    <dbReference type="NCBI Taxonomy" id="28131"/>
    <lineage>
        <taxon>Bacteria</taxon>
        <taxon>Pseudomonadati</taxon>
        <taxon>Bacteroidota</taxon>
        <taxon>Bacteroidia</taxon>
        <taxon>Bacteroidales</taxon>
        <taxon>Prevotellaceae</taxon>
        <taxon>Prevotella</taxon>
    </lineage>
</organism>
<sequence>MRKCLCCYKSLHAGEVDYHARCAKKMFGSSAAPVLPYTRKDINGLAQIAVNRRTTITGVQAKLSMDIEHDGAGNPQRLTIVGVMGRYILKPQTERFERLPEIEDLSMHLAEIAKIPTVPHALIRFADGELNYITRRIDRTADGRKLPMEDMCQLAGKLTEQKYQGSYEMITRIIDQYSSASQLDKVNYWQQVVFSWIIGNADMHLKNFSLYSPDEGKYILSPTYDQVSTKIIMPEDTDEMALVLNGFQKKLLVYDFREAMLATGISEVVTNRILSGFAKYGNKWTECIDASFISDAQKQQYKELIDCRLETLSKE</sequence>
<proteinExistence type="inferred from homology"/>
<keyword evidence="3" id="KW-0418">Kinase</keyword>
<dbReference type="RefSeq" id="WP_099836788.1">
    <property type="nucleotide sequence ID" value="NZ_PEKN01000002.1"/>
</dbReference>